<dbReference type="PIRSF" id="PIRSF017082">
    <property type="entry name" value="YflP"/>
    <property type="match status" value="1"/>
</dbReference>
<dbReference type="PANTHER" id="PTHR42928">
    <property type="entry name" value="TRICARBOXYLATE-BINDING PROTEIN"/>
    <property type="match status" value="1"/>
</dbReference>
<evidence type="ECO:0000313" key="4">
    <source>
        <dbReference type="Proteomes" id="UP000198925"/>
    </source>
</evidence>
<organism evidence="3 4">
    <name type="scientific">Belnapia rosea</name>
    <dbReference type="NCBI Taxonomy" id="938405"/>
    <lineage>
        <taxon>Bacteria</taxon>
        <taxon>Pseudomonadati</taxon>
        <taxon>Pseudomonadota</taxon>
        <taxon>Alphaproteobacteria</taxon>
        <taxon>Acetobacterales</taxon>
        <taxon>Roseomonadaceae</taxon>
        <taxon>Belnapia</taxon>
    </lineage>
</organism>
<feature type="signal peptide" evidence="2">
    <location>
        <begin position="1"/>
        <end position="32"/>
    </location>
</feature>
<evidence type="ECO:0000256" key="2">
    <source>
        <dbReference type="SAM" id="SignalP"/>
    </source>
</evidence>
<keyword evidence="4" id="KW-1185">Reference proteome</keyword>
<dbReference type="AlphaFoldDB" id="A0A1G7AZT6"/>
<dbReference type="PANTHER" id="PTHR42928:SF5">
    <property type="entry name" value="BLR1237 PROTEIN"/>
    <property type="match status" value="1"/>
</dbReference>
<sequence>MERRKAAAMPRRQALIGGAALLSPALPAPARAQEWPTRPIRFIVPFPAGGSTDVLGRLLAEMLRDGLGQPVVVENRAGAGGNIGVDAIAKAAPDGYTMGVSAGGALAINVSLFRRLPYDPRRDHEPIAQVARTANILVVSAQSPIRTLPELIAAARARPGGLSYATPGVGSSSHLSGELLRVRAGIDIFPVHFAGNAPSNTAMVRGDVAFTFETMTTGLAAIRAGQFRALAVTGAERAPALSDVPTMAEAGVPDCVTDVFFAVIGPAGMPRAAVERTSAVLQRGLRAPGVEERFRDTLGLEIASTSPEETHRIIASEIDRWAEIIRISGARAD</sequence>
<dbReference type="RefSeq" id="WP_090571544.1">
    <property type="nucleotide sequence ID" value="NZ_FMXZ01000050.1"/>
</dbReference>
<dbReference type="Gene3D" id="3.40.190.150">
    <property type="entry name" value="Bordetella uptake gene, domain 1"/>
    <property type="match status" value="1"/>
</dbReference>
<proteinExistence type="inferred from homology"/>
<reference evidence="3 4" key="1">
    <citation type="submission" date="2016-10" db="EMBL/GenBank/DDBJ databases">
        <authorList>
            <person name="de Groot N.N."/>
        </authorList>
    </citation>
    <scope>NUCLEOTIDE SEQUENCE [LARGE SCALE GENOMIC DNA]</scope>
    <source>
        <strain evidence="3 4">CPCC 100156</strain>
    </source>
</reference>
<dbReference type="Pfam" id="PF03401">
    <property type="entry name" value="TctC"/>
    <property type="match status" value="1"/>
</dbReference>
<comment type="similarity">
    <text evidence="1">Belongs to the UPF0065 (bug) family.</text>
</comment>
<dbReference type="CDD" id="cd07012">
    <property type="entry name" value="PBP2_Bug_TTT"/>
    <property type="match status" value="1"/>
</dbReference>
<keyword evidence="2" id="KW-0732">Signal</keyword>
<keyword evidence="3" id="KW-0675">Receptor</keyword>
<evidence type="ECO:0000256" key="1">
    <source>
        <dbReference type="ARBA" id="ARBA00006987"/>
    </source>
</evidence>
<name>A0A1G7AZT6_9PROT</name>
<dbReference type="Gene3D" id="3.40.190.10">
    <property type="entry name" value="Periplasmic binding protein-like II"/>
    <property type="match status" value="1"/>
</dbReference>
<dbReference type="SUPFAM" id="SSF53850">
    <property type="entry name" value="Periplasmic binding protein-like II"/>
    <property type="match status" value="1"/>
</dbReference>
<evidence type="ECO:0000313" key="3">
    <source>
        <dbReference type="EMBL" id="SDE19525.1"/>
    </source>
</evidence>
<dbReference type="Proteomes" id="UP000198925">
    <property type="component" value="Unassembled WGS sequence"/>
</dbReference>
<dbReference type="EMBL" id="FMZX01000022">
    <property type="protein sequence ID" value="SDE19525.1"/>
    <property type="molecule type" value="Genomic_DNA"/>
</dbReference>
<dbReference type="OrthoDB" id="7250553at2"/>
<gene>
    <name evidence="3" type="ORF">SAMN04487779_10224</name>
</gene>
<accession>A0A1G7AZT6</accession>
<dbReference type="InterPro" id="IPR042100">
    <property type="entry name" value="Bug_dom1"/>
</dbReference>
<dbReference type="STRING" id="938405.SAMN02927895_05625"/>
<protein>
    <submittedName>
        <fullName evidence="3">Tripartite-type tricarboxylate transporter, receptor component TctC</fullName>
    </submittedName>
</protein>
<dbReference type="InterPro" id="IPR005064">
    <property type="entry name" value="BUG"/>
</dbReference>
<feature type="chain" id="PRO_5011574419" evidence="2">
    <location>
        <begin position="33"/>
        <end position="333"/>
    </location>
</feature>